<organism evidence="3 4">
    <name type="scientific">Georgenia soli</name>
    <dbReference type="NCBI Taxonomy" id="638953"/>
    <lineage>
        <taxon>Bacteria</taxon>
        <taxon>Bacillati</taxon>
        <taxon>Actinomycetota</taxon>
        <taxon>Actinomycetes</taxon>
        <taxon>Micrococcales</taxon>
        <taxon>Bogoriellaceae</taxon>
        <taxon>Georgenia</taxon>
    </lineage>
</organism>
<proteinExistence type="predicted"/>
<name>A0A2A9ELP4_9MICO</name>
<dbReference type="RefSeq" id="WP_098484003.1">
    <property type="nucleotide sequence ID" value="NZ_PDJI01000004.1"/>
</dbReference>
<feature type="domain" description="HMA" evidence="2">
    <location>
        <begin position="8"/>
        <end position="76"/>
    </location>
</feature>
<dbReference type="PROSITE" id="PS01047">
    <property type="entry name" value="HMA_1"/>
    <property type="match status" value="1"/>
</dbReference>
<keyword evidence="1" id="KW-0479">Metal-binding</keyword>
<dbReference type="OrthoDB" id="9813965at2"/>
<protein>
    <submittedName>
        <fullName evidence="3">Copper chaperone CopZ</fullName>
    </submittedName>
</protein>
<evidence type="ECO:0000256" key="1">
    <source>
        <dbReference type="ARBA" id="ARBA00022723"/>
    </source>
</evidence>
<dbReference type="InterPro" id="IPR006121">
    <property type="entry name" value="HMA_dom"/>
</dbReference>
<evidence type="ECO:0000259" key="2">
    <source>
        <dbReference type="PROSITE" id="PS50846"/>
    </source>
</evidence>
<dbReference type="SUPFAM" id="SSF55008">
    <property type="entry name" value="HMA, heavy metal-associated domain"/>
    <property type="match status" value="1"/>
</dbReference>
<dbReference type="Pfam" id="PF00403">
    <property type="entry name" value="HMA"/>
    <property type="match status" value="1"/>
</dbReference>
<evidence type="ECO:0000313" key="3">
    <source>
        <dbReference type="EMBL" id="PFG40007.1"/>
    </source>
</evidence>
<dbReference type="PROSITE" id="PS50846">
    <property type="entry name" value="HMA_2"/>
    <property type="match status" value="1"/>
</dbReference>
<dbReference type="InterPro" id="IPR017969">
    <property type="entry name" value="Heavy-metal-associated_CS"/>
</dbReference>
<dbReference type="Proteomes" id="UP000222106">
    <property type="component" value="Unassembled WGS sequence"/>
</dbReference>
<gene>
    <name evidence="3" type="ORF">ATJ97_2527</name>
</gene>
<comment type="caution">
    <text evidence="3">The sequence shown here is derived from an EMBL/GenBank/DDBJ whole genome shotgun (WGS) entry which is preliminary data.</text>
</comment>
<reference evidence="3 4" key="1">
    <citation type="submission" date="2017-10" db="EMBL/GenBank/DDBJ databases">
        <title>Sequencing the genomes of 1000 actinobacteria strains.</title>
        <authorList>
            <person name="Klenk H.-P."/>
        </authorList>
    </citation>
    <scope>NUCLEOTIDE SEQUENCE [LARGE SCALE GENOMIC DNA]</scope>
    <source>
        <strain evidence="3 4">DSM 21838</strain>
    </source>
</reference>
<dbReference type="Gene3D" id="3.30.70.100">
    <property type="match status" value="1"/>
</dbReference>
<dbReference type="GO" id="GO:0046872">
    <property type="term" value="F:metal ion binding"/>
    <property type="evidence" value="ECO:0007669"/>
    <property type="project" value="UniProtKB-KW"/>
</dbReference>
<sequence length="82" mass="8543">MSTTEIDRTTVVDVQGMTCGHCVQHVTSELEALPAVKNVSIELNAGGVSPVTVVSDTVLDDDAIRAAVDEAGYAVTGIRRDA</sequence>
<keyword evidence="4" id="KW-1185">Reference proteome</keyword>
<dbReference type="AlphaFoldDB" id="A0A2A9ELP4"/>
<evidence type="ECO:0000313" key="4">
    <source>
        <dbReference type="Proteomes" id="UP000222106"/>
    </source>
</evidence>
<dbReference type="EMBL" id="PDJI01000004">
    <property type="protein sequence ID" value="PFG40007.1"/>
    <property type="molecule type" value="Genomic_DNA"/>
</dbReference>
<accession>A0A2A9ELP4</accession>
<dbReference type="InterPro" id="IPR036163">
    <property type="entry name" value="HMA_dom_sf"/>
</dbReference>
<dbReference type="CDD" id="cd00371">
    <property type="entry name" value="HMA"/>
    <property type="match status" value="1"/>
</dbReference>